<dbReference type="GO" id="GO:0004497">
    <property type="term" value="F:monooxygenase activity"/>
    <property type="evidence" value="ECO:0007669"/>
    <property type="project" value="InterPro"/>
</dbReference>
<dbReference type="InterPro" id="IPR028458">
    <property type="entry name" value="Twinfilin"/>
</dbReference>
<evidence type="ECO:0000256" key="4">
    <source>
        <dbReference type="ARBA" id="ARBA00022737"/>
    </source>
</evidence>
<dbReference type="GO" id="GO:0005737">
    <property type="term" value="C:cytoplasm"/>
    <property type="evidence" value="ECO:0007669"/>
    <property type="project" value="TreeGrafter"/>
</dbReference>
<organism evidence="9 10">
    <name type="scientific">Smittium simulii</name>
    <dbReference type="NCBI Taxonomy" id="133385"/>
    <lineage>
        <taxon>Eukaryota</taxon>
        <taxon>Fungi</taxon>
        <taxon>Fungi incertae sedis</taxon>
        <taxon>Zoopagomycota</taxon>
        <taxon>Kickxellomycotina</taxon>
        <taxon>Harpellomycetes</taxon>
        <taxon>Harpellales</taxon>
        <taxon>Legeriomycetaceae</taxon>
        <taxon>Smittium</taxon>
    </lineage>
</organism>
<evidence type="ECO:0000256" key="2">
    <source>
        <dbReference type="ARBA" id="ARBA00009557"/>
    </source>
</evidence>
<feature type="domain" description="ADF-H" evidence="8">
    <location>
        <begin position="2"/>
        <end position="158"/>
    </location>
</feature>
<dbReference type="Gene3D" id="3.40.20.10">
    <property type="entry name" value="Severin"/>
    <property type="match status" value="2"/>
</dbReference>
<keyword evidence="3" id="KW-0963">Cytoplasm</keyword>
<dbReference type="SMART" id="SM00102">
    <property type="entry name" value="ADF"/>
    <property type="match status" value="2"/>
</dbReference>
<dbReference type="EMBL" id="MBFR01000215">
    <property type="protein sequence ID" value="PVU91185.1"/>
    <property type="molecule type" value="Genomic_DNA"/>
</dbReference>
<keyword evidence="5" id="KW-0009">Actin-binding</keyword>
<name>A0A2T9YFV0_9FUNG</name>
<dbReference type="GO" id="GO:0030042">
    <property type="term" value="P:actin filament depolymerization"/>
    <property type="evidence" value="ECO:0007669"/>
    <property type="project" value="TreeGrafter"/>
</dbReference>
<feature type="domain" description="ADF-H" evidence="8">
    <location>
        <begin position="205"/>
        <end position="355"/>
    </location>
</feature>
<dbReference type="PANTHER" id="PTHR13759:SF1">
    <property type="entry name" value="TWINFILIN"/>
    <property type="match status" value="1"/>
</dbReference>
<dbReference type="GO" id="GO:0005506">
    <property type="term" value="F:iron ion binding"/>
    <property type="evidence" value="ECO:0007669"/>
    <property type="project" value="InterPro"/>
</dbReference>
<evidence type="ECO:0000256" key="3">
    <source>
        <dbReference type="ARBA" id="ARBA00022490"/>
    </source>
</evidence>
<accession>A0A2T9YFV0</accession>
<gene>
    <name evidence="9" type="ORF">BB561_004525</name>
</gene>
<proteinExistence type="inferred from homology"/>
<evidence type="ECO:0000313" key="9">
    <source>
        <dbReference type="EMBL" id="PVU91185.1"/>
    </source>
</evidence>
<evidence type="ECO:0000256" key="7">
    <source>
        <dbReference type="ARBA" id="ARBA00038532"/>
    </source>
</evidence>
<dbReference type="SUPFAM" id="SSF48264">
    <property type="entry name" value="Cytochrome P450"/>
    <property type="match status" value="1"/>
</dbReference>
<evidence type="ECO:0000256" key="6">
    <source>
        <dbReference type="ARBA" id="ARBA00023212"/>
    </source>
</evidence>
<protein>
    <recommendedName>
        <fullName evidence="8">ADF-H domain-containing protein</fullName>
    </recommendedName>
</protein>
<dbReference type="PANTHER" id="PTHR13759">
    <property type="entry name" value="TWINFILIN"/>
    <property type="match status" value="1"/>
</dbReference>
<dbReference type="Pfam" id="PF00241">
    <property type="entry name" value="Cofilin_ADF"/>
    <property type="match status" value="2"/>
</dbReference>
<dbReference type="InterPro" id="IPR029006">
    <property type="entry name" value="ADF-H/Gelsolin-like_dom_sf"/>
</dbReference>
<evidence type="ECO:0000259" key="8">
    <source>
        <dbReference type="PROSITE" id="PS51263"/>
    </source>
</evidence>
<keyword evidence="4" id="KW-0677">Repeat</keyword>
<comment type="caution">
    <text evidence="9">The sequence shown here is derived from an EMBL/GenBank/DDBJ whole genome shotgun (WGS) entry which is preliminary data.</text>
</comment>
<comment type="subcellular location">
    <subcellularLocation>
        <location evidence="1">Cytoplasm</location>
        <location evidence="1">Cytoskeleton</location>
    </subcellularLocation>
</comment>
<dbReference type="GO" id="GO:0051016">
    <property type="term" value="P:barbed-end actin filament capping"/>
    <property type="evidence" value="ECO:0007669"/>
    <property type="project" value="TreeGrafter"/>
</dbReference>
<dbReference type="Gene3D" id="1.10.630.10">
    <property type="entry name" value="Cytochrome P450"/>
    <property type="match status" value="1"/>
</dbReference>
<keyword evidence="10" id="KW-1185">Reference proteome</keyword>
<dbReference type="InterPro" id="IPR002108">
    <property type="entry name" value="ADF-H"/>
</dbReference>
<evidence type="ECO:0000313" key="10">
    <source>
        <dbReference type="Proteomes" id="UP000245383"/>
    </source>
</evidence>
<dbReference type="GO" id="GO:0020037">
    <property type="term" value="F:heme binding"/>
    <property type="evidence" value="ECO:0007669"/>
    <property type="project" value="InterPro"/>
</dbReference>
<dbReference type="GO" id="GO:0016705">
    <property type="term" value="F:oxidoreductase activity, acting on paired donors, with incorporation or reduction of molecular oxygen"/>
    <property type="evidence" value="ECO:0007669"/>
    <property type="project" value="InterPro"/>
</dbReference>
<reference evidence="9 10" key="1">
    <citation type="journal article" date="2018" name="MBio">
        <title>Comparative Genomics Reveals the Core Gene Toolbox for the Fungus-Insect Symbiosis.</title>
        <authorList>
            <person name="Wang Y."/>
            <person name="Stata M."/>
            <person name="Wang W."/>
            <person name="Stajich J.E."/>
            <person name="White M.M."/>
            <person name="Moncalvo J.M."/>
        </authorList>
    </citation>
    <scope>NUCLEOTIDE SEQUENCE [LARGE SCALE GENOMIC DNA]</scope>
    <source>
        <strain evidence="9 10">SWE-8-4</strain>
    </source>
</reference>
<dbReference type="GO" id="GO:0051015">
    <property type="term" value="F:actin filament binding"/>
    <property type="evidence" value="ECO:0007669"/>
    <property type="project" value="TreeGrafter"/>
</dbReference>
<dbReference type="InterPro" id="IPR036396">
    <property type="entry name" value="Cyt_P450_sf"/>
</dbReference>
<dbReference type="SUPFAM" id="SSF55753">
    <property type="entry name" value="Actin depolymerizing proteins"/>
    <property type="match status" value="2"/>
</dbReference>
<comment type="subunit">
    <text evidence="7">Interacts with G-actin; ADP-actin form.</text>
</comment>
<dbReference type="STRING" id="133385.A0A2T9YFV0"/>
<dbReference type="OrthoDB" id="10006997at2759"/>
<evidence type="ECO:0000256" key="1">
    <source>
        <dbReference type="ARBA" id="ARBA00004245"/>
    </source>
</evidence>
<dbReference type="Pfam" id="PF00067">
    <property type="entry name" value="p450"/>
    <property type="match status" value="1"/>
</dbReference>
<dbReference type="InterPro" id="IPR001128">
    <property type="entry name" value="Cyt_P450"/>
</dbReference>
<dbReference type="Proteomes" id="UP000245383">
    <property type="component" value="Unassembled WGS sequence"/>
</dbReference>
<evidence type="ECO:0000256" key="5">
    <source>
        <dbReference type="ARBA" id="ARBA00023203"/>
    </source>
</evidence>
<dbReference type="PROSITE" id="PS51263">
    <property type="entry name" value="ADF_H"/>
    <property type="match status" value="2"/>
</dbReference>
<dbReference type="GO" id="GO:0003785">
    <property type="term" value="F:actin monomer binding"/>
    <property type="evidence" value="ECO:0007669"/>
    <property type="project" value="TreeGrafter"/>
</dbReference>
<dbReference type="GO" id="GO:0005884">
    <property type="term" value="C:actin filament"/>
    <property type="evidence" value="ECO:0007669"/>
    <property type="project" value="TreeGrafter"/>
</dbReference>
<comment type="similarity">
    <text evidence="2">Belongs to the actin-binding proteins ADF family. Twinfilin subfamily.</text>
</comment>
<keyword evidence="6" id="KW-0206">Cytoskeleton</keyword>
<sequence>MSSHSNIPASKKMLQELPFLLKNPKLRAIKISINEDQLDIVQQIEKTGQALEEHEAIKNSLEPSSPCYYLINISDIIQIQDEPDIKQYEDDSSMQNTQAIRWLNVLYVPDSATVRSKMLYSSSRQLLITLVGSFGFKNSYFATVPKELGFRQVSEYIKNSETFKAIKAGFSPQVQDAQPESTLNICYAAQEDNTSISERVANISNMDIDLTESAKTALHSLHIGKSSLVICSIHQKTQAIHLDNELKQCEDIEKYFSETEPRFGYFLYKHSSNSNINFNVKVDGLSDIENNCYNVPIFIYCCPDNASVKQKMVYSTVKGSLLNIVRAEVGLVEKLRIEVASPDELTSALFLQKLGSLKISSTANSNASSSIRSMGYFDDSFKTNKQNLSATPRKFLKPSAPHPSVKAIIICIHKKELGPLKIKNYDPIATITNEHFSDPIEVIADPFLSRTSIIPYVYANLFTQLPENVFNPFKGHHFINYASPISSDADFKDFSTIIFSGLLNNNFCEAIFEEEAKIFEKLIKSYPTDFGKNISGELSVNHYDLTDQCQLKDVTINLLSLFNVMPCIPSAKLINVIIDISVRSDIMHALIREQKCVKSNHGIAINRNNLDKMTFLDAVLTESLLLSIATNCMPRYAEKDIVLGNGYKISKGSIAAINMFSYYHKGRKSSKNINFNPLKHTSCKIYNQKNSLLWGSGSRKCPFSDYAFTQMKLITCIFIRNYYIFSNIEGELPVHPGYIFNSLVIPRNTTIYLKRHNIDDYR</sequence>
<dbReference type="AlphaFoldDB" id="A0A2T9YFV0"/>